<dbReference type="InterPro" id="IPR000326">
    <property type="entry name" value="PAP2/HPO"/>
</dbReference>
<keyword evidence="3" id="KW-0378">Hydrolase</keyword>
<feature type="transmembrane region" description="Helical" evidence="6">
    <location>
        <begin position="198"/>
        <end position="217"/>
    </location>
</feature>
<gene>
    <name evidence="8" type="ORF">JKF63_02837</name>
</gene>
<feature type="domain" description="Phosphatidic acid phosphatase type 2/haloperoxidase" evidence="7">
    <location>
        <begin position="101"/>
        <end position="241"/>
    </location>
</feature>
<accession>A0A836IIP3</accession>
<dbReference type="GO" id="GO:0016020">
    <property type="term" value="C:membrane"/>
    <property type="evidence" value="ECO:0007669"/>
    <property type="project" value="UniProtKB-SubCell"/>
</dbReference>
<dbReference type="GeneID" id="94288938"/>
<name>A0A836IIP3_9TRYP</name>
<reference evidence="8 9" key="1">
    <citation type="submission" date="2021-02" db="EMBL/GenBank/DDBJ databases">
        <title>Porcisia hertigi Genome sequencing and assembly.</title>
        <authorList>
            <person name="Almutairi H."/>
            <person name="Gatherer D."/>
        </authorList>
    </citation>
    <scope>NUCLEOTIDE SEQUENCE [LARGE SCALE GENOMIC DNA]</scope>
    <source>
        <strain evidence="8 9">C119</strain>
    </source>
</reference>
<dbReference type="SMART" id="SM00014">
    <property type="entry name" value="acidPPc"/>
    <property type="match status" value="1"/>
</dbReference>
<dbReference type="InterPro" id="IPR039667">
    <property type="entry name" value="Dolichyldiphosphatase_PAP2"/>
</dbReference>
<keyword evidence="4 6" id="KW-1133">Transmembrane helix</keyword>
<dbReference type="PANTHER" id="PTHR14969">
    <property type="entry name" value="SPHINGOSINE-1-PHOSPHATE PHOSPHOHYDROLASE"/>
    <property type="match status" value="1"/>
</dbReference>
<keyword evidence="9" id="KW-1185">Reference proteome</keyword>
<evidence type="ECO:0000256" key="1">
    <source>
        <dbReference type="ARBA" id="ARBA00004141"/>
    </source>
</evidence>
<dbReference type="GO" id="GO:0042392">
    <property type="term" value="F:sphingosine-1-phosphate phosphatase activity"/>
    <property type="evidence" value="ECO:0007669"/>
    <property type="project" value="TreeGrafter"/>
</dbReference>
<proteinExistence type="predicted"/>
<dbReference type="EMBL" id="JAFJZO010000030">
    <property type="protein sequence ID" value="KAG5498551.1"/>
    <property type="molecule type" value="Genomic_DNA"/>
</dbReference>
<evidence type="ECO:0000313" key="8">
    <source>
        <dbReference type="EMBL" id="KAG5498551.1"/>
    </source>
</evidence>
<feature type="transmembrane region" description="Helical" evidence="6">
    <location>
        <begin position="73"/>
        <end position="94"/>
    </location>
</feature>
<dbReference type="Pfam" id="PF01569">
    <property type="entry name" value="PAP2"/>
    <property type="match status" value="1"/>
</dbReference>
<protein>
    <recommendedName>
        <fullName evidence="7">Phosphatidic acid phosphatase type 2/haloperoxidase domain-containing protein</fullName>
    </recommendedName>
</protein>
<keyword evidence="5 6" id="KW-0472">Membrane</keyword>
<evidence type="ECO:0000256" key="5">
    <source>
        <dbReference type="ARBA" id="ARBA00023136"/>
    </source>
</evidence>
<dbReference type="Proteomes" id="UP000674318">
    <property type="component" value="Unassembled WGS sequence"/>
</dbReference>
<dbReference type="RefSeq" id="XP_067755305.1">
    <property type="nucleotide sequence ID" value="XM_067898861.1"/>
</dbReference>
<dbReference type="PANTHER" id="PTHR14969:SF59">
    <property type="entry name" value="DOLICHYLDIPHOSPHATASE"/>
    <property type="match status" value="1"/>
</dbReference>
<dbReference type="InterPro" id="IPR036938">
    <property type="entry name" value="PAP2/HPO_sf"/>
</dbReference>
<evidence type="ECO:0000313" key="9">
    <source>
        <dbReference type="Proteomes" id="UP000674318"/>
    </source>
</evidence>
<sequence>MSCSEVLKMMWGYTHLSAVELQQGEALARARQEHSAALATIAGGSSTPTEPLHWKSWAMTEVVYRQNDLLSKLFGISSIGPVALMVFLAGLASAPCRERRIPAVNLVLYLILSFCLNVVLKAFIRSQRPAHPAAGMNYTTVNGMPSDHAQFMAGFSVYLLRRWKHMRHQRTERSESGLIQRRKHASAGVALAKASPPYALIALLLCGTLFIGAGRVYNGYHTIGQVLLGWVVGTALALTCTTPRVQCGFTWISERVLVPFMLVCTFWTQAIC</sequence>
<dbReference type="Gene3D" id="1.20.144.10">
    <property type="entry name" value="Phosphatidic acid phosphatase type 2/haloperoxidase"/>
    <property type="match status" value="1"/>
</dbReference>
<evidence type="ECO:0000256" key="2">
    <source>
        <dbReference type="ARBA" id="ARBA00022692"/>
    </source>
</evidence>
<organism evidence="8 9">
    <name type="scientific">Porcisia hertigi</name>
    <dbReference type="NCBI Taxonomy" id="2761500"/>
    <lineage>
        <taxon>Eukaryota</taxon>
        <taxon>Discoba</taxon>
        <taxon>Euglenozoa</taxon>
        <taxon>Kinetoplastea</taxon>
        <taxon>Metakinetoplastina</taxon>
        <taxon>Trypanosomatida</taxon>
        <taxon>Trypanosomatidae</taxon>
        <taxon>Leishmaniinae</taxon>
        <taxon>Porcisia</taxon>
    </lineage>
</organism>
<dbReference type="SUPFAM" id="SSF48317">
    <property type="entry name" value="Acid phosphatase/Vanadium-dependent haloperoxidase"/>
    <property type="match status" value="1"/>
</dbReference>
<evidence type="ECO:0000259" key="7">
    <source>
        <dbReference type="SMART" id="SM00014"/>
    </source>
</evidence>
<dbReference type="CDD" id="cd03382">
    <property type="entry name" value="PAP2_dolichyldiphosphatase"/>
    <property type="match status" value="1"/>
</dbReference>
<dbReference type="KEGG" id="phet:94288938"/>
<feature type="transmembrane region" description="Helical" evidence="6">
    <location>
        <begin position="223"/>
        <end position="240"/>
    </location>
</feature>
<dbReference type="AlphaFoldDB" id="A0A836IIP3"/>
<comment type="subcellular location">
    <subcellularLocation>
        <location evidence="1">Membrane</location>
        <topology evidence="1">Multi-pass membrane protein</topology>
    </subcellularLocation>
</comment>
<dbReference type="OrthoDB" id="302705at2759"/>
<feature type="transmembrane region" description="Helical" evidence="6">
    <location>
        <begin position="106"/>
        <end position="124"/>
    </location>
</feature>
<evidence type="ECO:0000256" key="3">
    <source>
        <dbReference type="ARBA" id="ARBA00022801"/>
    </source>
</evidence>
<keyword evidence="2 6" id="KW-0812">Transmembrane</keyword>
<evidence type="ECO:0000256" key="4">
    <source>
        <dbReference type="ARBA" id="ARBA00022989"/>
    </source>
</evidence>
<comment type="caution">
    <text evidence="8">The sequence shown here is derived from an EMBL/GenBank/DDBJ whole genome shotgun (WGS) entry which is preliminary data.</text>
</comment>
<evidence type="ECO:0000256" key="6">
    <source>
        <dbReference type="SAM" id="Phobius"/>
    </source>
</evidence>